<organism evidence="1 2">
    <name type="scientific">Enhydrobacter aerosaccus</name>
    <dbReference type="NCBI Taxonomy" id="225324"/>
    <lineage>
        <taxon>Bacteria</taxon>
        <taxon>Pseudomonadati</taxon>
        <taxon>Pseudomonadota</taxon>
        <taxon>Alphaproteobacteria</taxon>
        <taxon>Hyphomicrobiales</taxon>
        <taxon>Enhydrobacter</taxon>
    </lineage>
</organism>
<evidence type="ECO:0000313" key="2">
    <source>
        <dbReference type="Proteomes" id="UP000190092"/>
    </source>
</evidence>
<dbReference type="EMBL" id="FUWJ01000001">
    <property type="protein sequence ID" value="SJZ42054.1"/>
    <property type="molecule type" value="Genomic_DNA"/>
</dbReference>
<dbReference type="AlphaFoldDB" id="A0A1T4KI20"/>
<dbReference type="SUPFAM" id="SSF53756">
    <property type="entry name" value="UDP-Glycosyltransferase/glycogen phosphorylase"/>
    <property type="match status" value="1"/>
</dbReference>
<dbReference type="STRING" id="225324.SAMN02745126_00985"/>
<keyword evidence="2" id="KW-1185">Reference proteome</keyword>
<dbReference type="Gene3D" id="3.40.50.2000">
    <property type="entry name" value="Glycogen Phosphorylase B"/>
    <property type="match status" value="1"/>
</dbReference>
<reference evidence="2" key="1">
    <citation type="submission" date="2017-02" db="EMBL/GenBank/DDBJ databases">
        <authorList>
            <person name="Varghese N."/>
            <person name="Submissions S."/>
        </authorList>
    </citation>
    <scope>NUCLEOTIDE SEQUENCE [LARGE SCALE GENOMIC DNA]</scope>
    <source>
        <strain evidence="2">ATCC 27094</strain>
    </source>
</reference>
<accession>A0A1T4KI20</accession>
<protein>
    <submittedName>
        <fullName evidence="1">Uncharacterized protein</fullName>
    </submittedName>
</protein>
<dbReference type="RefSeq" id="WP_085932662.1">
    <property type="nucleotide sequence ID" value="NZ_FUWJ01000001.1"/>
</dbReference>
<gene>
    <name evidence="1" type="ORF">SAMN02745126_00985</name>
</gene>
<proteinExistence type="predicted"/>
<evidence type="ECO:0000313" key="1">
    <source>
        <dbReference type="EMBL" id="SJZ42054.1"/>
    </source>
</evidence>
<sequence>MRILYADTGLRSLEGHHASSGVALPAAFRRLGHDVTVLGHHELLPVLQQKAGAQPFFRFFTYGGPSTDPIAGWLTNFTAAVDVTMADLRQAWAKFGPFDFIYFNSAKPAQIAALGLWMKSAFADPGMAPAVAIELGTEAGLARSGPEGAPVFTVREPTAILYRHVAERLGPPWLARLSFLAMTSAAAEEYAFILGTPVTVVPLPQPLPPLRHRRRTAAALVVGLLGHQRPDKGWQLAADFVPLLLRQHPDVKVIAHQSDPEGMVEATDRLRVVARNESRLELLVQPAIHDAWFALLDRCDIIALPYDPARYEGAYSAIVGESLAAGAPVVVPADTTLSAAVEAAGGPGTTFGRWDAASIADAIGEAIDQFDPLAERAYHAGLAWREKHGPDRFVAAAIEAAGLQGATGTARRAAVRIKRGFGALWGWRMRSP</sequence>
<dbReference type="OrthoDB" id="7318871at2"/>
<dbReference type="Proteomes" id="UP000190092">
    <property type="component" value="Unassembled WGS sequence"/>
</dbReference>
<name>A0A1T4KI20_9HYPH</name>